<dbReference type="OrthoDB" id="1683589at2"/>
<comment type="caution">
    <text evidence="2">The sequence shown here is derived from an EMBL/GenBank/DDBJ whole genome shotgun (WGS) entry which is preliminary data.</text>
</comment>
<feature type="transmembrane region" description="Helical" evidence="1">
    <location>
        <begin position="6"/>
        <end position="26"/>
    </location>
</feature>
<name>A0A559JXG1_9BACL</name>
<accession>A0A559JXG1</accession>
<protein>
    <submittedName>
        <fullName evidence="2">DUF2953 domain-containing protein</fullName>
    </submittedName>
</protein>
<evidence type="ECO:0000313" key="3">
    <source>
        <dbReference type="Proteomes" id="UP000316330"/>
    </source>
</evidence>
<keyword evidence="1" id="KW-1133">Transmembrane helix</keyword>
<gene>
    <name evidence="2" type="ORF">FPZ45_02820</name>
</gene>
<evidence type="ECO:0000313" key="2">
    <source>
        <dbReference type="EMBL" id="TVY04527.1"/>
    </source>
</evidence>
<proteinExistence type="predicted"/>
<sequence>MAFWLWIALAVVILLVAGALLSRIRFRVRYSRSGRLDQLVIVIRALHGLFQYQIEMPSVVIRGWNVVYRERKEGGLAGHGNAAKNKRRIGRGTLRRHSRAYRSLLSSTRSFRRWARSSLKKVECTRWRLDFRVGTGDAATTAVMAGLLWAVSGVASGAAGQFITFRTSPCGEVSPNYSSLEFTAVWEADFQIRLFAVIWAGIRLGSNTVHIRRAIRAWRSLTTPPKEA</sequence>
<dbReference type="RefSeq" id="WP_144698134.1">
    <property type="nucleotide sequence ID" value="NZ_VNJJ01000001.1"/>
</dbReference>
<evidence type="ECO:0000256" key="1">
    <source>
        <dbReference type="SAM" id="Phobius"/>
    </source>
</evidence>
<dbReference type="AlphaFoldDB" id="A0A559JXG1"/>
<keyword evidence="1" id="KW-0472">Membrane</keyword>
<dbReference type="InterPro" id="IPR021338">
    <property type="entry name" value="DUF2953"/>
</dbReference>
<dbReference type="EMBL" id="VNJJ01000001">
    <property type="protein sequence ID" value="TVY04527.1"/>
    <property type="molecule type" value="Genomic_DNA"/>
</dbReference>
<dbReference type="Proteomes" id="UP000316330">
    <property type="component" value="Unassembled WGS sequence"/>
</dbReference>
<reference evidence="2 3" key="1">
    <citation type="submission" date="2019-07" db="EMBL/GenBank/DDBJ databases">
        <authorList>
            <person name="Kim J."/>
        </authorList>
    </citation>
    <scope>NUCLEOTIDE SEQUENCE [LARGE SCALE GENOMIC DNA]</scope>
    <source>
        <strain evidence="2 3">G13</strain>
    </source>
</reference>
<organism evidence="2 3">
    <name type="scientific">Cohnella terricola</name>
    <dbReference type="NCBI Taxonomy" id="1289167"/>
    <lineage>
        <taxon>Bacteria</taxon>
        <taxon>Bacillati</taxon>
        <taxon>Bacillota</taxon>
        <taxon>Bacilli</taxon>
        <taxon>Bacillales</taxon>
        <taxon>Paenibacillaceae</taxon>
        <taxon>Cohnella</taxon>
    </lineage>
</organism>
<keyword evidence="3" id="KW-1185">Reference proteome</keyword>
<dbReference type="Pfam" id="PF11167">
    <property type="entry name" value="DUF2953"/>
    <property type="match status" value="1"/>
</dbReference>
<keyword evidence="1" id="KW-0812">Transmembrane</keyword>